<name>A0A0D6LPR8_9BILA</name>
<evidence type="ECO:0000256" key="1">
    <source>
        <dbReference type="SAM" id="SignalP"/>
    </source>
</evidence>
<feature type="chain" id="PRO_5002307096" evidence="1">
    <location>
        <begin position="18"/>
        <end position="238"/>
    </location>
</feature>
<dbReference type="InterPro" id="IPR014044">
    <property type="entry name" value="CAP_dom"/>
</dbReference>
<dbReference type="SMART" id="SM00198">
    <property type="entry name" value="SCP"/>
    <property type="match status" value="1"/>
</dbReference>
<reference evidence="3 4" key="1">
    <citation type="submission" date="2013-05" db="EMBL/GenBank/DDBJ databases">
        <title>Draft genome of the parasitic nematode Anyclostoma ceylanicum.</title>
        <authorList>
            <person name="Mitreva M."/>
        </authorList>
    </citation>
    <scope>NUCLEOTIDE SEQUENCE [LARGE SCALE GENOMIC DNA]</scope>
</reference>
<accession>A0A0D6LPR8</accession>
<dbReference type="Pfam" id="PF00188">
    <property type="entry name" value="CAP"/>
    <property type="match status" value="1"/>
</dbReference>
<evidence type="ECO:0000313" key="4">
    <source>
        <dbReference type="Proteomes" id="UP000054495"/>
    </source>
</evidence>
<protein>
    <submittedName>
        <fullName evidence="3">SCP-like protein</fullName>
    </submittedName>
</protein>
<keyword evidence="1" id="KW-0732">Signal</keyword>
<keyword evidence="4" id="KW-1185">Reference proteome</keyword>
<organism evidence="3 4">
    <name type="scientific">Ancylostoma ceylanicum</name>
    <dbReference type="NCBI Taxonomy" id="53326"/>
    <lineage>
        <taxon>Eukaryota</taxon>
        <taxon>Metazoa</taxon>
        <taxon>Ecdysozoa</taxon>
        <taxon>Nematoda</taxon>
        <taxon>Chromadorea</taxon>
        <taxon>Rhabditida</taxon>
        <taxon>Rhabditina</taxon>
        <taxon>Rhabditomorpha</taxon>
        <taxon>Strongyloidea</taxon>
        <taxon>Ancylostomatidae</taxon>
        <taxon>Ancylostomatinae</taxon>
        <taxon>Ancylostoma</taxon>
    </lineage>
</organism>
<dbReference type="InterPro" id="IPR001283">
    <property type="entry name" value="CRISP-related"/>
</dbReference>
<dbReference type="Gene3D" id="3.40.33.10">
    <property type="entry name" value="CAP"/>
    <property type="match status" value="1"/>
</dbReference>
<dbReference type="CDD" id="cd05380">
    <property type="entry name" value="CAP_euk"/>
    <property type="match status" value="1"/>
</dbReference>
<dbReference type="InterPro" id="IPR035940">
    <property type="entry name" value="CAP_sf"/>
</dbReference>
<feature type="signal peptide" evidence="1">
    <location>
        <begin position="1"/>
        <end position="17"/>
    </location>
</feature>
<dbReference type="Proteomes" id="UP000054495">
    <property type="component" value="Unassembled WGS sequence"/>
</dbReference>
<dbReference type="PANTHER" id="PTHR10334">
    <property type="entry name" value="CYSTEINE-RICH SECRETORY PROTEIN-RELATED"/>
    <property type="match status" value="1"/>
</dbReference>
<evidence type="ECO:0000313" key="3">
    <source>
        <dbReference type="EMBL" id="EPB73203.1"/>
    </source>
</evidence>
<feature type="domain" description="SCP" evidence="2">
    <location>
        <begin position="34"/>
        <end position="200"/>
    </location>
</feature>
<gene>
    <name evidence="3" type="ORF">ANCCEY_07710</name>
</gene>
<evidence type="ECO:0000259" key="2">
    <source>
        <dbReference type="SMART" id="SM00198"/>
    </source>
</evidence>
<dbReference type="AlphaFoldDB" id="A0A0D6LPR8"/>
<dbReference type="SUPFAM" id="SSF55797">
    <property type="entry name" value="PR-1-like"/>
    <property type="match status" value="1"/>
</dbReference>
<sequence length="238" mass="27090">MQPYFVVSLAILGIAHAEGNAPTCQQFMKEMSDEMRLDFLKKHNRYRSKLALGHVVIGEEPPNSLPYNLTYAHTASKMMDLEYDCDLEKSAYRSAEKCHHVASSSEKYDENVYVIKDTSLYNVALRIEKMMAINSWTSETFYINQTAESVPYLSNNTISNFANVAWETHSKLGCAVFKCYEGKITVVCHYAPRVKKNDEAIYTVGKPCKECGPDFFCHRDVGLCENFTQAAYQSQDIH</sequence>
<dbReference type="EMBL" id="KE125001">
    <property type="protein sequence ID" value="EPB73203.1"/>
    <property type="molecule type" value="Genomic_DNA"/>
</dbReference>
<proteinExistence type="predicted"/>